<keyword evidence="6" id="KW-1185">Reference proteome</keyword>
<feature type="domain" description="ABC transporter" evidence="4">
    <location>
        <begin position="2"/>
        <end position="210"/>
    </location>
</feature>
<dbReference type="InterPro" id="IPR051782">
    <property type="entry name" value="ABC_Transporter_VariousFunc"/>
</dbReference>
<dbReference type="Pfam" id="PF00005">
    <property type="entry name" value="ABC_tran"/>
    <property type="match status" value="1"/>
</dbReference>
<dbReference type="RefSeq" id="WP_074489314.1">
    <property type="nucleotide sequence ID" value="NZ_FPAM01000004.1"/>
</dbReference>
<protein>
    <recommendedName>
        <fullName evidence="4">ABC transporter domain-containing protein</fullName>
    </recommendedName>
</protein>
<evidence type="ECO:0000256" key="3">
    <source>
        <dbReference type="ARBA" id="ARBA00022840"/>
    </source>
</evidence>
<dbReference type="PANTHER" id="PTHR42939">
    <property type="entry name" value="ABC TRANSPORTER ATP-BINDING PROTEIN ALBC-RELATED"/>
    <property type="match status" value="1"/>
</dbReference>
<evidence type="ECO:0000313" key="6">
    <source>
        <dbReference type="Proteomes" id="UP000186720"/>
    </source>
</evidence>
<dbReference type="SMART" id="SM00382">
    <property type="entry name" value="AAA"/>
    <property type="match status" value="1"/>
</dbReference>
<dbReference type="EMBL" id="MPPL01000001">
    <property type="protein sequence ID" value="OKS86657.1"/>
    <property type="molecule type" value="Genomic_DNA"/>
</dbReference>
<keyword evidence="3" id="KW-0067">ATP-binding</keyword>
<gene>
    <name evidence="5" type="ORF">RG47T_2113</name>
</gene>
<dbReference type="InterPro" id="IPR027417">
    <property type="entry name" value="P-loop_NTPase"/>
</dbReference>
<evidence type="ECO:0000256" key="2">
    <source>
        <dbReference type="ARBA" id="ARBA00022741"/>
    </source>
</evidence>
<evidence type="ECO:0000256" key="1">
    <source>
        <dbReference type="ARBA" id="ARBA00022448"/>
    </source>
</evidence>
<evidence type="ECO:0000313" key="5">
    <source>
        <dbReference type="EMBL" id="OKS86657.1"/>
    </source>
</evidence>
<organism evidence="5 6">
    <name type="scientific">Mucilaginibacter polytrichastri</name>
    <dbReference type="NCBI Taxonomy" id="1302689"/>
    <lineage>
        <taxon>Bacteria</taxon>
        <taxon>Pseudomonadati</taxon>
        <taxon>Bacteroidota</taxon>
        <taxon>Sphingobacteriia</taxon>
        <taxon>Sphingobacteriales</taxon>
        <taxon>Sphingobacteriaceae</taxon>
        <taxon>Mucilaginibacter</taxon>
    </lineage>
</organism>
<sequence length="211" mass="23373">MLQFVNFKKNYGSFAALTVDNLQVGQGLYWLKGVNGSGKSTLLKSIAGMLSFDGDVLLNGNISVKKDAVNYRRLVSFAEAEPLFPEFLTGREMIKLFAKARGAAVGQEEQYIESMQMQSYVNRPIGSYSSGMNKKLSLLLAFLGSPKLILLDEPLITIDAASLLILYKWINERQEQDGTGFILSSHQALDREILPSAGELLIEHQTLTHII</sequence>
<dbReference type="PROSITE" id="PS50893">
    <property type="entry name" value="ABC_TRANSPORTER_2"/>
    <property type="match status" value="1"/>
</dbReference>
<dbReference type="Proteomes" id="UP000186720">
    <property type="component" value="Unassembled WGS sequence"/>
</dbReference>
<dbReference type="GO" id="GO:0005524">
    <property type="term" value="F:ATP binding"/>
    <property type="evidence" value="ECO:0007669"/>
    <property type="project" value="UniProtKB-KW"/>
</dbReference>
<proteinExistence type="predicted"/>
<keyword evidence="1" id="KW-0813">Transport</keyword>
<comment type="caution">
    <text evidence="5">The sequence shown here is derived from an EMBL/GenBank/DDBJ whole genome shotgun (WGS) entry which is preliminary data.</text>
</comment>
<dbReference type="PANTHER" id="PTHR42939:SF1">
    <property type="entry name" value="ABC TRANSPORTER ATP-BINDING PROTEIN ALBC-RELATED"/>
    <property type="match status" value="1"/>
</dbReference>
<dbReference type="AlphaFoldDB" id="A0A1Q5ZY32"/>
<reference evidence="5 6" key="1">
    <citation type="submission" date="2016-11" db="EMBL/GenBank/DDBJ databases">
        <title>Whole Genome Sequencing of Mucilaginibacter polytrichastri RG4-7(T) isolated from the moss sample.</title>
        <authorList>
            <person name="Li Y."/>
        </authorList>
    </citation>
    <scope>NUCLEOTIDE SEQUENCE [LARGE SCALE GENOMIC DNA]</scope>
    <source>
        <strain evidence="5 6">RG4-7</strain>
    </source>
</reference>
<keyword evidence="2" id="KW-0547">Nucleotide-binding</keyword>
<evidence type="ECO:0000259" key="4">
    <source>
        <dbReference type="PROSITE" id="PS50893"/>
    </source>
</evidence>
<dbReference type="STRING" id="1302689.RG47T_2113"/>
<dbReference type="InterPro" id="IPR003439">
    <property type="entry name" value="ABC_transporter-like_ATP-bd"/>
</dbReference>
<name>A0A1Q5ZY32_9SPHI</name>
<dbReference type="OrthoDB" id="9801987at2"/>
<accession>A0A1Q5ZY32</accession>
<dbReference type="Gene3D" id="3.40.50.300">
    <property type="entry name" value="P-loop containing nucleotide triphosphate hydrolases"/>
    <property type="match status" value="1"/>
</dbReference>
<dbReference type="GO" id="GO:0016887">
    <property type="term" value="F:ATP hydrolysis activity"/>
    <property type="evidence" value="ECO:0007669"/>
    <property type="project" value="InterPro"/>
</dbReference>
<dbReference type="InterPro" id="IPR003593">
    <property type="entry name" value="AAA+_ATPase"/>
</dbReference>
<dbReference type="SUPFAM" id="SSF52540">
    <property type="entry name" value="P-loop containing nucleoside triphosphate hydrolases"/>
    <property type="match status" value="1"/>
</dbReference>